<dbReference type="SUPFAM" id="SSF47616">
    <property type="entry name" value="GST C-terminal domain-like"/>
    <property type="match status" value="1"/>
</dbReference>
<protein>
    <recommendedName>
        <fullName evidence="12">Metaxin-2</fullName>
    </recommendedName>
</protein>
<keyword evidence="3" id="KW-0813">Transport</keyword>
<proteinExistence type="inferred from homology"/>
<evidence type="ECO:0000256" key="5">
    <source>
        <dbReference type="ARBA" id="ARBA00022927"/>
    </source>
</evidence>
<comment type="similarity">
    <text evidence="2">Belongs to the metaxin family.</text>
</comment>
<feature type="domain" description="Mitochondrial outer membrane transport complex Sam37/metaxin N-terminal" evidence="8">
    <location>
        <begin position="70"/>
        <end position="190"/>
    </location>
</feature>
<dbReference type="InterPro" id="IPR033468">
    <property type="entry name" value="Metaxin_GST"/>
</dbReference>
<evidence type="ECO:0008006" key="12">
    <source>
        <dbReference type="Google" id="ProtNLM"/>
    </source>
</evidence>
<accession>A0AAN8PWF1</accession>
<evidence type="ECO:0000256" key="1">
    <source>
        <dbReference type="ARBA" id="ARBA00004294"/>
    </source>
</evidence>
<evidence type="ECO:0000259" key="8">
    <source>
        <dbReference type="Pfam" id="PF10568"/>
    </source>
</evidence>
<keyword evidence="4" id="KW-1000">Mitochondrion outer membrane</keyword>
<evidence type="ECO:0000256" key="7">
    <source>
        <dbReference type="ARBA" id="ARBA00023136"/>
    </source>
</evidence>
<dbReference type="InterPro" id="IPR036282">
    <property type="entry name" value="Glutathione-S-Trfase_C_sf"/>
</dbReference>
<sequence>MDDNIAICGGVAYFAEHFAHEKYNSIWKMPSVLLTESLTLELEGQQQWPDDVTLYQQDEKYQILPDYANCIAVQTFLKINNLKFELVAKQNAEFMSPSGKLPFIKCGAFVIAEYESILSFVSNKGIGTSQRMDKAQWADMRAYMSLVNNVLQNAELYMCWYEKSYYDSVTWYRYSSVFSWPLNYILTWQKKQSVTKKLKVLGWTKKTKDQVLEDVKNCCHSLSERLDKNPYFFGEFPTELDALLYGHMFCILTGQPQIQELGSIIKNFPNLLEMCNRLETNYLMKK</sequence>
<reference evidence="10 11" key="1">
    <citation type="submission" date="2023-10" db="EMBL/GenBank/DDBJ databases">
        <title>Genomes of two closely related lineages of the louse Polyplax serrata with different host specificities.</title>
        <authorList>
            <person name="Martinu J."/>
            <person name="Tarabai H."/>
            <person name="Stefka J."/>
            <person name="Hypsa V."/>
        </authorList>
    </citation>
    <scope>NUCLEOTIDE SEQUENCE [LARGE SCALE GENOMIC DNA]</scope>
    <source>
        <strain evidence="10">HR10_N</strain>
    </source>
</reference>
<evidence type="ECO:0000256" key="6">
    <source>
        <dbReference type="ARBA" id="ARBA00023128"/>
    </source>
</evidence>
<evidence type="ECO:0000259" key="9">
    <source>
        <dbReference type="Pfam" id="PF17171"/>
    </source>
</evidence>
<keyword evidence="7" id="KW-0472">Membrane</keyword>
<dbReference type="GO" id="GO:0015031">
    <property type="term" value="P:protein transport"/>
    <property type="evidence" value="ECO:0007669"/>
    <property type="project" value="UniProtKB-KW"/>
</dbReference>
<keyword evidence="6" id="KW-0496">Mitochondrion</keyword>
<dbReference type="PANTHER" id="PTHR12289:SF38">
    <property type="entry name" value="METAXIN-2"/>
    <property type="match status" value="1"/>
</dbReference>
<dbReference type="Pfam" id="PF17171">
    <property type="entry name" value="GST_C_6"/>
    <property type="match status" value="1"/>
</dbReference>
<comment type="subcellular location">
    <subcellularLocation>
        <location evidence="1">Mitochondrion outer membrane</location>
    </subcellularLocation>
</comment>
<dbReference type="CDD" id="cd03211">
    <property type="entry name" value="GST_C_Metaxin2"/>
    <property type="match status" value="1"/>
</dbReference>
<dbReference type="Proteomes" id="UP001372834">
    <property type="component" value="Unassembled WGS sequence"/>
</dbReference>
<comment type="caution">
    <text evidence="10">The sequence shown here is derived from an EMBL/GenBank/DDBJ whole genome shotgun (WGS) entry which is preliminary data.</text>
</comment>
<dbReference type="AlphaFoldDB" id="A0AAN8PWF1"/>
<feature type="domain" description="Metaxin glutathione S-transferase" evidence="9">
    <location>
        <begin position="215"/>
        <end position="278"/>
    </location>
</feature>
<gene>
    <name evidence="10" type="ORF">RUM43_006974</name>
</gene>
<dbReference type="Gene3D" id="1.20.1050.10">
    <property type="match status" value="1"/>
</dbReference>
<name>A0AAN8PWF1_POLSC</name>
<dbReference type="PANTHER" id="PTHR12289">
    <property type="entry name" value="METAXIN RELATED"/>
    <property type="match status" value="1"/>
</dbReference>
<dbReference type="GO" id="GO:0007005">
    <property type="term" value="P:mitochondrion organization"/>
    <property type="evidence" value="ECO:0007669"/>
    <property type="project" value="TreeGrafter"/>
</dbReference>
<keyword evidence="5" id="KW-0653">Protein transport</keyword>
<organism evidence="10 11">
    <name type="scientific">Polyplax serrata</name>
    <name type="common">Common mouse louse</name>
    <dbReference type="NCBI Taxonomy" id="468196"/>
    <lineage>
        <taxon>Eukaryota</taxon>
        <taxon>Metazoa</taxon>
        <taxon>Ecdysozoa</taxon>
        <taxon>Arthropoda</taxon>
        <taxon>Hexapoda</taxon>
        <taxon>Insecta</taxon>
        <taxon>Pterygota</taxon>
        <taxon>Neoptera</taxon>
        <taxon>Paraneoptera</taxon>
        <taxon>Psocodea</taxon>
        <taxon>Troctomorpha</taxon>
        <taxon>Phthiraptera</taxon>
        <taxon>Anoplura</taxon>
        <taxon>Polyplacidae</taxon>
        <taxon>Polyplax</taxon>
    </lineage>
</organism>
<evidence type="ECO:0000313" key="10">
    <source>
        <dbReference type="EMBL" id="KAK6638707.1"/>
    </source>
</evidence>
<evidence type="ECO:0000256" key="4">
    <source>
        <dbReference type="ARBA" id="ARBA00022787"/>
    </source>
</evidence>
<evidence type="ECO:0000256" key="2">
    <source>
        <dbReference type="ARBA" id="ARBA00009170"/>
    </source>
</evidence>
<dbReference type="GO" id="GO:0001401">
    <property type="term" value="C:SAM complex"/>
    <property type="evidence" value="ECO:0007669"/>
    <property type="project" value="InterPro"/>
</dbReference>
<evidence type="ECO:0000313" key="11">
    <source>
        <dbReference type="Proteomes" id="UP001372834"/>
    </source>
</evidence>
<evidence type="ECO:0000256" key="3">
    <source>
        <dbReference type="ARBA" id="ARBA00022448"/>
    </source>
</evidence>
<dbReference type="EMBL" id="JAWJWE010000003">
    <property type="protein sequence ID" value="KAK6638707.1"/>
    <property type="molecule type" value="Genomic_DNA"/>
</dbReference>
<dbReference type="Pfam" id="PF10568">
    <property type="entry name" value="Tom37"/>
    <property type="match status" value="1"/>
</dbReference>
<dbReference type="InterPro" id="IPR019564">
    <property type="entry name" value="Sam37/metaxin_N"/>
</dbReference>
<dbReference type="InterPro" id="IPR050931">
    <property type="entry name" value="Mito_Protein_Transport_Metaxin"/>
</dbReference>